<evidence type="ECO:0000256" key="10">
    <source>
        <dbReference type="SAM" id="MobiDB-lite"/>
    </source>
</evidence>
<evidence type="ECO:0000256" key="9">
    <source>
        <dbReference type="ARBA" id="ARBA00023136"/>
    </source>
</evidence>
<feature type="transmembrane region" description="Helical" evidence="11">
    <location>
        <begin position="805"/>
        <end position="829"/>
    </location>
</feature>
<keyword evidence="13" id="KW-0675">Receptor</keyword>
<dbReference type="Pfam" id="PF01825">
    <property type="entry name" value="GPS"/>
    <property type="match status" value="1"/>
</dbReference>
<accession>A0A2P6N8D1</accession>
<dbReference type="PANTHER" id="PTHR48053">
    <property type="entry name" value="LEUCINE RICH REPEAT FAMILY PROTEIN, EXPRESSED"/>
    <property type="match status" value="1"/>
</dbReference>
<keyword evidence="9 11" id="KW-0472">Membrane</keyword>
<sequence>MASNEGHWLQLELCRIPAVAQTDETPLREWSNFAVLAALNLARLDAFYLIPKRAMLHVQLCTVYLALLISSASSDVATSLRNVWIASGGSTDKFMKGNPCDNTDFIGVTCTNGIVTQIVWSSGVSRSGSGYISPSIGDLTNLTYVNMVFIGLTGSLPPTLNLLTKLQTLDVSQNYLTGGIPNLSATMLSSLSLTNNLMNGTIPSTLPNTLAILDVGNLSVLLNYPNLVSLQLNGNTFEGAFPSTIFWKLSKLYFLDASGNQLNGFTANPNNPTPATWMNKLYLGHNPLGSLPVWFDQLTGLTTLELSYCNIVSLPKSLKNIDTLIVPGNLLAVDLDSVIQLLTPSIIIYIDLSQNLLTGPLPNMSTFSSVSIFNVAFNHLNGSLQMLTDLPKTTIFNASYAFLGSKEVRTIPSDIRWMSSSSKIDLSGCNLTSVLPKNFSSIVYLAGLYLRDNQLTGDLTSISNLTSLQYLDLSYNSLSGNLSSIMRLTNLRTLILDSAFQGSTDSRTLPGIHWVDTLSLSNCNLVSGIPSSIANSYMSHLDLSDNRLSGSIPSLLETLPYLNYLDLSNNLFSSIDVGAFSSSSQYRTCKVRGNLLPCYISDVPNCDVDRSKCDANDILRQLYNNTIQLTVGQGANLFSSLGQNVQIPAIVSAVASNLLTRNPDFSINTTDVLIQTKTVLNVSHTMSLSLEISLVLSNVAFNPFIGEDSRSTLGKVVGLSIYNATGSLMEVENLSETINITIGPTSNVDLSSWSPEGCTLYVNQTQYAICRCIHLTNFTIGVFSKPAASDVVPSNSVDKAPSNSIVIIACVVAGSVFILVIAAMVVFFVRRNKREKRADFIDMVAMNDEEGSSMKGRLRLMDMQYEEGGIQYWRAECDGINVVTVKRYRRDPKSVQSLMREASVLKSLHHPEVELYLGQDVSEGHLVTEWMNERNLYHYMKTHGKLTLTRGSGDCVAKGLNYIGQQGIVHTRILLSVCDDEAVAKIGNIGSCVQEGEKASKHTIGPHTAPEVVDGQAYNATSDVYSFGLLLWTVLFGEEVSHQMRSSMLKNNTTVDVKGDVDTMMKAMIMECTQSSPHDRPQFRDIAKKLSQRRNMMPSPHNRELPHDHNHKPQNNDSYGFEEMG</sequence>
<dbReference type="Gene3D" id="2.60.220.50">
    <property type="match status" value="1"/>
</dbReference>
<dbReference type="OrthoDB" id="26095at2759"/>
<evidence type="ECO:0000256" key="6">
    <source>
        <dbReference type="ARBA" id="ARBA00022741"/>
    </source>
</evidence>
<dbReference type="Pfam" id="PF07714">
    <property type="entry name" value="PK_Tyr_Ser-Thr"/>
    <property type="match status" value="1"/>
</dbReference>
<evidence type="ECO:0000256" key="2">
    <source>
        <dbReference type="ARBA" id="ARBA00022614"/>
    </source>
</evidence>
<dbReference type="InterPro" id="IPR032675">
    <property type="entry name" value="LRR_dom_sf"/>
</dbReference>
<evidence type="ECO:0000256" key="5">
    <source>
        <dbReference type="ARBA" id="ARBA00022737"/>
    </source>
</evidence>
<evidence type="ECO:0000256" key="1">
    <source>
        <dbReference type="ARBA" id="ARBA00004167"/>
    </source>
</evidence>
<evidence type="ECO:0000256" key="3">
    <source>
        <dbReference type="ARBA" id="ARBA00022692"/>
    </source>
</evidence>
<dbReference type="InParanoid" id="A0A2P6N8D1"/>
<dbReference type="PROSITE" id="PS50011">
    <property type="entry name" value="PROTEIN_KINASE_DOM"/>
    <property type="match status" value="1"/>
</dbReference>
<dbReference type="InterPro" id="IPR000203">
    <property type="entry name" value="GPS"/>
</dbReference>
<name>A0A2P6N8D1_9EUKA</name>
<dbReference type="SUPFAM" id="SSF52047">
    <property type="entry name" value="RNI-like"/>
    <property type="match status" value="1"/>
</dbReference>
<evidence type="ECO:0000256" key="8">
    <source>
        <dbReference type="ARBA" id="ARBA00022989"/>
    </source>
</evidence>
<dbReference type="GO" id="GO:0004672">
    <property type="term" value="F:protein kinase activity"/>
    <property type="evidence" value="ECO:0007669"/>
    <property type="project" value="InterPro"/>
</dbReference>
<evidence type="ECO:0000259" key="12">
    <source>
        <dbReference type="PROSITE" id="PS50011"/>
    </source>
</evidence>
<dbReference type="Gene3D" id="1.10.510.10">
    <property type="entry name" value="Transferase(Phosphotransferase) domain 1"/>
    <property type="match status" value="1"/>
</dbReference>
<keyword evidence="13" id="KW-0808">Transferase</keyword>
<reference evidence="13 14" key="1">
    <citation type="journal article" date="2018" name="Genome Biol. Evol.">
        <title>Multiple Roots of Fruiting Body Formation in Amoebozoa.</title>
        <authorList>
            <person name="Hillmann F."/>
            <person name="Forbes G."/>
            <person name="Novohradska S."/>
            <person name="Ferling I."/>
            <person name="Riege K."/>
            <person name="Groth M."/>
            <person name="Westermann M."/>
            <person name="Marz M."/>
            <person name="Spaller T."/>
            <person name="Winckler T."/>
            <person name="Schaap P."/>
            <person name="Glockner G."/>
        </authorList>
    </citation>
    <scope>NUCLEOTIDE SEQUENCE [LARGE SCALE GENOMIC DNA]</scope>
    <source>
        <strain evidence="13 14">Jena</strain>
    </source>
</reference>
<comment type="caution">
    <text evidence="13">The sequence shown here is derived from an EMBL/GenBank/DDBJ whole genome shotgun (WGS) entry which is preliminary data.</text>
</comment>
<feature type="region of interest" description="Disordered" evidence="10">
    <location>
        <begin position="1096"/>
        <end position="1125"/>
    </location>
</feature>
<dbReference type="Proteomes" id="UP000241769">
    <property type="component" value="Unassembled WGS sequence"/>
</dbReference>
<comment type="subcellular location">
    <subcellularLocation>
        <location evidence="1">Membrane</location>
        <topology evidence="1">Single-pass membrane protein</topology>
    </subcellularLocation>
</comment>
<dbReference type="SUPFAM" id="SSF52058">
    <property type="entry name" value="L domain-like"/>
    <property type="match status" value="1"/>
</dbReference>
<dbReference type="Pfam" id="PF13855">
    <property type="entry name" value="LRR_8"/>
    <property type="match status" value="1"/>
</dbReference>
<keyword evidence="8 11" id="KW-1133">Transmembrane helix</keyword>
<proteinExistence type="predicted"/>
<keyword evidence="14" id="KW-1185">Reference proteome</keyword>
<dbReference type="InterPro" id="IPR011009">
    <property type="entry name" value="Kinase-like_dom_sf"/>
</dbReference>
<dbReference type="InterPro" id="IPR000719">
    <property type="entry name" value="Prot_kinase_dom"/>
</dbReference>
<organism evidence="13 14">
    <name type="scientific">Planoprotostelium fungivorum</name>
    <dbReference type="NCBI Taxonomy" id="1890364"/>
    <lineage>
        <taxon>Eukaryota</taxon>
        <taxon>Amoebozoa</taxon>
        <taxon>Evosea</taxon>
        <taxon>Variosea</taxon>
        <taxon>Cavosteliida</taxon>
        <taxon>Cavosteliaceae</taxon>
        <taxon>Planoprotostelium</taxon>
    </lineage>
</organism>
<dbReference type="EMBL" id="MDYQ01000158">
    <property type="protein sequence ID" value="PRP80195.1"/>
    <property type="molecule type" value="Genomic_DNA"/>
</dbReference>
<keyword evidence="4" id="KW-0732">Signal</keyword>
<dbReference type="PROSITE" id="PS51450">
    <property type="entry name" value="LRR"/>
    <property type="match status" value="2"/>
</dbReference>
<dbReference type="GO" id="GO:0016020">
    <property type="term" value="C:membrane"/>
    <property type="evidence" value="ECO:0007669"/>
    <property type="project" value="UniProtKB-SubCell"/>
</dbReference>
<dbReference type="Gene3D" id="3.80.10.10">
    <property type="entry name" value="Ribonuclease Inhibitor"/>
    <property type="match status" value="4"/>
</dbReference>
<dbReference type="PANTHER" id="PTHR48053:SF164">
    <property type="entry name" value="LEUCINE-RICH REPEAT-CONTAINING N-TERMINAL PLANT-TYPE DOMAIN-CONTAINING PROTEIN"/>
    <property type="match status" value="1"/>
</dbReference>
<dbReference type="Pfam" id="PF00560">
    <property type="entry name" value="LRR_1"/>
    <property type="match status" value="3"/>
</dbReference>
<evidence type="ECO:0000313" key="13">
    <source>
        <dbReference type="EMBL" id="PRP80195.1"/>
    </source>
</evidence>
<dbReference type="InterPro" id="IPR001611">
    <property type="entry name" value="Leu-rich_rpt"/>
</dbReference>
<evidence type="ECO:0000256" key="7">
    <source>
        <dbReference type="ARBA" id="ARBA00022840"/>
    </source>
</evidence>
<dbReference type="CDD" id="cd12087">
    <property type="entry name" value="TM_EGFR-like"/>
    <property type="match status" value="1"/>
</dbReference>
<dbReference type="SMART" id="SM00369">
    <property type="entry name" value="LRR_TYP"/>
    <property type="match status" value="4"/>
</dbReference>
<evidence type="ECO:0000313" key="14">
    <source>
        <dbReference type="Proteomes" id="UP000241769"/>
    </source>
</evidence>
<evidence type="ECO:0000256" key="11">
    <source>
        <dbReference type="SAM" id="Phobius"/>
    </source>
</evidence>
<feature type="domain" description="Protein kinase" evidence="12">
    <location>
        <begin position="844"/>
        <end position="1097"/>
    </location>
</feature>
<dbReference type="InterPro" id="IPR051716">
    <property type="entry name" value="Plant_RL_S/T_kinase"/>
</dbReference>
<dbReference type="InterPro" id="IPR003591">
    <property type="entry name" value="Leu-rich_rpt_typical-subtyp"/>
</dbReference>
<dbReference type="InterPro" id="IPR001245">
    <property type="entry name" value="Ser-Thr/Tyr_kinase_cat_dom"/>
</dbReference>
<evidence type="ECO:0000256" key="4">
    <source>
        <dbReference type="ARBA" id="ARBA00022729"/>
    </source>
</evidence>
<protein>
    <submittedName>
        <fullName evidence="13">LRR receptor-like serine/threonine-protein kinase</fullName>
    </submittedName>
</protein>
<keyword evidence="2" id="KW-0433">Leucine-rich repeat</keyword>
<dbReference type="GO" id="GO:0005524">
    <property type="term" value="F:ATP binding"/>
    <property type="evidence" value="ECO:0007669"/>
    <property type="project" value="UniProtKB-KW"/>
</dbReference>
<gene>
    <name evidence="13" type="ORF">PROFUN_12153</name>
</gene>
<keyword evidence="13" id="KW-0418">Kinase</keyword>
<dbReference type="AlphaFoldDB" id="A0A2P6N8D1"/>
<keyword evidence="3 11" id="KW-0812">Transmembrane</keyword>
<keyword evidence="5" id="KW-0677">Repeat</keyword>
<keyword evidence="7" id="KW-0067">ATP-binding</keyword>
<dbReference type="SUPFAM" id="SSF56112">
    <property type="entry name" value="Protein kinase-like (PK-like)"/>
    <property type="match status" value="1"/>
</dbReference>
<keyword evidence="6" id="KW-0547">Nucleotide-binding</keyword>
<dbReference type="InterPro" id="IPR046338">
    <property type="entry name" value="GAIN_dom_sf"/>
</dbReference>